<dbReference type="GO" id="GO:0016491">
    <property type="term" value="F:oxidoreductase activity"/>
    <property type="evidence" value="ECO:0007669"/>
    <property type="project" value="UniProtKB-KW"/>
</dbReference>
<evidence type="ECO:0000313" key="4">
    <source>
        <dbReference type="Proteomes" id="UP001610990"/>
    </source>
</evidence>
<dbReference type="Pfam" id="PF00248">
    <property type="entry name" value="Aldo_ket_red"/>
    <property type="match status" value="1"/>
</dbReference>
<dbReference type="EC" id="1.1.1.-" evidence="3"/>
<dbReference type="SUPFAM" id="SSF51430">
    <property type="entry name" value="NAD(P)-linked oxidoreductase"/>
    <property type="match status" value="1"/>
</dbReference>
<accession>A0ABW7RM68</accession>
<comment type="caution">
    <text evidence="3">The sequence shown here is derived from an EMBL/GenBank/DDBJ whole genome shotgun (WGS) entry which is preliminary data.</text>
</comment>
<keyword evidence="4" id="KW-1185">Reference proteome</keyword>
<dbReference type="InterPro" id="IPR036812">
    <property type="entry name" value="NAD(P)_OxRdtase_dom_sf"/>
</dbReference>
<evidence type="ECO:0000256" key="1">
    <source>
        <dbReference type="ARBA" id="ARBA00023002"/>
    </source>
</evidence>
<proteinExistence type="predicted"/>
<dbReference type="Proteomes" id="UP001610990">
    <property type="component" value="Unassembled WGS sequence"/>
</dbReference>
<dbReference type="PANTHER" id="PTHR43625:SF40">
    <property type="entry name" value="ALDO-KETO REDUCTASE YAKC [NADP(+)]"/>
    <property type="match status" value="1"/>
</dbReference>
<dbReference type="Gene3D" id="3.20.20.100">
    <property type="entry name" value="NADP-dependent oxidoreductase domain"/>
    <property type="match status" value="1"/>
</dbReference>
<keyword evidence="1 3" id="KW-0560">Oxidoreductase</keyword>
<sequence>MRTRRLGGAGSAEVSAIGLGCMGMSVAYGPADADEARRTLDRAAELGVTFLDTADAYGRGANEELLGGWLRDRGRRADVFLATKFGLRHDAASGRVGEVDTSPEYVPVACDASLRRLGVERIDLYYAHRRDPGTPIEDTVGAMADLVAAGKVAHLGLSEVSPATLRAAHAVHPISAVQLEYSLFTREVVEGEMLATCRELGISVVAYSPLGRGMLAGAPASWEQLTEADNRRRWPRFSSDNIERNLTLVREVHRIAADIGCTPAQAALGWLLAQGDDIVPIPGTKRVRYAEENAAAAELALTAAQAGRLRAAVPGAAVAGERYPEQALRRLGH</sequence>
<gene>
    <name evidence="3" type="ORF">ACH4GP_33150</name>
</gene>
<evidence type="ECO:0000313" key="3">
    <source>
        <dbReference type="EMBL" id="MFH8589172.1"/>
    </source>
</evidence>
<protein>
    <submittedName>
        <fullName evidence="3">Aldo/keto reductase</fullName>
        <ecNumber evidence="3">1.1.1.-</ecNumber>
    </submittedName>
</protein>
<dbReference type="InterPro" id="IPR050791">
    <property type="entry name" value="Aldo-Keto_reductase"/>
</dbReference>
<dbReference type="CDD" id="cd19076">
    <property type="entry name" value="AKR_AKR13A_13D"/>
    <property type="match status" value="1"/>
</dbReference>
<organism evidence="3 4">
    <name type="scientific">Streptomyces celluloflavus</name>
    <dbReference type="NCBI Taxonomy" id="58344"/>
    <lineage>
        <taxon>Bacteria</taxon>
        <taxon>Bacillati</taxon>
        <taxon>Actinomycetota</taxon>
        <taxon>Actinomycetes</taxon>
        <taxon>Kitasatosporales</taxon>
        <taxon>Streptomycetaceae</taxon>
        <taxon>Streptomyces</taxon>
    </lineage>
</organism>
<feature type="domain" description="NADP-dependent oxidoreductase" evidence="2">
    <location>
        <begin position="16"/>
        <end position="312"/>
    </location>
</feature>
<name>A0ABW7RM68_9ACTN</name>
<dbReference type="InterPro" id="IPR023210">
    <property type="entry name" value="NADP_OxRdtase_dom"/>
</dbReference>
<dbReference type="RefSeq" id="WP_172451225.1">
    <property type="nucleotide sequence ID" value="NZ_CP108413.1"/>
</dbReference>
<dbReference type="EMBL" id="JBIRGH010000030">
    <property type="protein sequence ID" value="MFH8589172.1"/>
    <property type="molecule type" value="Genomic_DNA"/>
</dbReference>
<reference evidence="3 4" key="1">
    <citation type="submission" date="2024-10" db="EMBL/GenBank/DDBJ databases">
        <title>The Natural Products Discovery Center: Release of the First 8490 Sequenced Strains for Exploring Actinobacteria Biosynthetic Diversity.</title>
        <authorList>
            <person name="Kalkreuter E."/>
            <person name="Kautsar S.A."/>
            <person name="Yang D."/>
            <person name="Bader C.D."/>
            <person name="Teijaro C.N."/>
            <person name="Fluegel L."/>
            <person name="Davis C.M."/>
            <person name="Simpson J.R."/>
            <person name="Lauterbach L."/>
            <person name="Steele A.D."/>
            <person name="Gui C."/>
            <person name="Meng S."/>
            <person name="Li G."/>
            <person name="Viehrig K."/>
            <person name="Ye F."/>
            <person name="Su P."/>
            <person name="Kiefer A.F."/>
            <person name="Nichols A."/>
            <person name="Cepeda A.J."/>
            <person name="Yan W."/>
            <person name="Fan B."/>
            <person name="Jiang Y."/>
            <person name="Adhikari A."/>
            <person name="Zheng C.-J."/>
            <person name="Schuster L."/>
            <person name="Cowan T.M."/>
            <person name="Smanski M.J."/>
            <person name="Chevrette M.G."/>
            <person name="De Carvalho L.P.S."/>
            <person name="Shen B."/>
        </authorList>
    </citation>
    <scope>NUCLEOTIDE SEQUENCE [LARGE SCALE GENOMIC DNA]</scope>
    <source>
        <strain evidence="3 4">NPDC018013</strain>
    </source>
</reference>
<evidence type="ECO:0000259" key="2">
    <source>
        <dbReference type="Pfam" id="PF00248"/>
    </source>
</evidence>
<dbReference type="PANTHER" id="PTHR43625">
    <property type="entry name" value="AFLATOXIN B1 ALDEHYDE REDUCTASE"/>
    <property type="match status" value="1"/>
</dbReference>